<comment type="caution">
    <text evidence="1">The sequence shown here is derived from an EMBL/GenBank/DDBJ whole genome shotgun (WGS) entry which is preliminary data.</text>
</comment>
<organism evidence="1 2">
    <name type="scientific">Triparma retinervis</name>
    <dbReference type="NCBI Taxonomy" id="2557542"/>
    <lineage>
        <taxon>Eukaryota</taxon>
        <taxon>Sar</taxon>
        <taxon>Stramenopiles</taxon>
        <taxon>Ochrophyta</taxon>
        <taxon>Bolidophyceae</taxon>
        <taxon>Parmales</taxon>
        <taxon>Triparmaceae</taxon>
        <taxon>Triparma</taxon>
    </lineage>
</organism>
<dbReference type="Proteomes" id="UP001165082">
    <property type="component" value="Unassembled WGS sequence"/>
</dbReference>
<sequence length="191" mass="21205">MLCPCLLPLINPSLSTHISSIRSLPPLHFHRKRQGIFTSGTFEPVTITLNTTNGEWGPVVDSVLILPKESGKGRNLLIRDIHGVQWSDNTIKIMGQGGDLLFQGNKDDSTPPSAVGVLKDVITYARDNPREKKDASKLPEPRFSNVVEKTAYFGKREMEMKAREKKAKERKAKYVKEAGGLKYTALAMAKS</sequence>
<proteinExistence type="predicted"/>
<evidence type="ECO:0000313" key="1">
    <source>
        <dbReference type="EMBL" id="GMH57398.1"/>
    </source>
</evidence>
<dbReference type="OrthoDB" id="195428at2759"/>
<dbReference type="EMBL" id="BRXZ01000917">
    <property type="protein sequence ID" value="GMH57398.1"/>
    <property type="molecule type" value="Genomic_DNA"/>
</dbReference>
<evidence type="ECO:0000313" key="2">
    <source>
        <dbReference type="Proteomes" id="UP001165082"/>
    </source>
</evidence>
<accession>A0A9W6ZUK6</accession>
<reference evidence="1" key="1">
    <citation type="submission" date="2022-07" db="EMBL/GenBank/DDBJ databases">
        <title>Genome analysis of Parmales, a sister group of diatoms, reveals the evolutionary specialization of diatoms from phago-mixotrophs to photoautotrophs.</title>
        <authorList>
            <person name="Ban H."/>
            <person name="Sato S."/>
            <person name="Yoshikawa S."/>
            <person name="Kazumasa Y."/>
            <person name="Nakamura Y."/>
            <person name="Ichinomiya M."/>
            <person name="Saitoh K."/>
            <person name="Sato N."/>
            <person name="Blanc-Mathieu R."/>
            <person name="Endo H."/>
            <person name="Kuwata A."/>
            <person name="Ogata H."/>
        </authorList>
    </citation>
    <scope>NUCLEOTIDE SEQUENCE</scope>
</reference>
<name>A0A9W6ZUK6_9STRA</name>
<protein>
    <submittedName>
        <fullName evidence="1">Uncharacterized protein</fullName>
    </submittedName>
</protein>
<dbReference type="AlphaFoldDB" id="A0A9W6ZUK6"/>
<gene>
    <name evidence="1" type="ORF">TrRE_jg5970</name>
</gene>
<keyword evidence="2" id="KW-1185">Reference proteome</keyword>